<feature type="transmembrane region" description="Helical" evidence="6">
    <location>
        <begin position="335"/>
        <end position="355"/>
    </location>
</feature>
<feature type="transmembrane region" description="Helical" evidence="6">
    <location>
        <begin position="512"/>
        <end position="531"/>
    </location>
</feature>
<dbReference type="Gene3D" id="3.40.30.10">
    <property type="entry name" value="Glutaredoxin"/>
    <property type="match status" value="1"/>
</dbReference>
<sequence length="686" mass="75202">MINHIKLSCLFLWLICFHTVAEPTARNTDQATQPHIQVRLVSEFAQLKPGVNWFGIWLRPDPEWHTYWRNPGDSGEPPKIDWILPEGVSAGEIQWPLPSKIPIAHLVNYGYENHSLLMVPLTLSDEVKYGATLDISADLSWLVCKEDCIPGWATLTKTLKVASDHQPSAQAGLFDEAREQLPDEVVKSARYEITDNKVVLQLNELLPDGDWLLFPFSSSILNHAGAIQHIETAQSSTFVGAKSDYFTPSQNSLRFLVSDGQTGFYVKAQMNNAVAGEVLQAKNVSATFTYTTILVSMAMAFIGGVILNLMPCVLPILSIKALSMQRTSQSTAVKLAYASGVLVSFSVFALIIIAFKHSGSTLGWGFHMQSPVVVAALAFLFTFIAAALFDMAPAGNRLAGIGQGFIQQNGFTSQFATGVLAVVVASPCTAPFMAAALGVALVSSDMITLAIFLSLGLGFALPLSVLFWLPGLTRKIPKPGPWMSTFRQFLAFPMLATVIWLLWVFGNQTSPMAMMALLGGLLILFFALWLYRRTQRTFAHVAALMFAVSGFLVPLFVLTSPSTDSQATTLAFNKQQLAALRQDNQVVIVNMTADWCITCKVNEQVAFTSSAFTQALAQPQVHYMVGDWTNKNDEILGYLNQYQRSGVPLYVVYAGEQSKEVLPQILTPDLVVKAITKAVNEVNDEN</sequence>
<proteinExistence type="predicted"/>
<feature type="transmembrane region" description="Helical" evidence="6">
    <location>
        <begin position="489"/>
        <end position="506"/>
    </location>
</feature>
<organism evidence="10 11">
    <name type="scientific">Alteromonas ponticola</name>
    <dbReference type="NCBI Taxonomy" id="2720613"/>
    <lineage>
        <taxon>Bacteria</taxon>
        <taxon>Pseudomonadati</taxon>
        <taxon>Pseudomonadota</taxon>
        <taxon>Gammaproteobacteria</taxon>
        <taxon>Alteromonadales</taxon>
        <taxon>Alteromonadaceae</taxon>
        <taxon>Alteromonas/Salinimonas group</taxon>
        <taxon>Alteromonas</taxon>
    </lineage>
</organism>
<dbReference type="PANTHER" id="PTHR32234">
    <property type="entry name" value="THIOL:DISULFIDE INTERCHANGE PROTEIN DSBD"/>
    <property type="match status" value="1"/>
</dbReference>
<keyword evidence="4 6" id="KW-1133">Transmembrane helix</keyword>
<evidence type="ECO:0000259" key="8">
    <source>
        <dbReference type="Pfam" id="PF02683"/>
    </source>
</evidence>
<dbReference type="SUPFAM" id="SSF52833">
    <property type="entry name" value="Thioredoxin-like"/>
    <property type="match status" value="1"/>
</dbReference>
<feature type="transmembrane region" description="Helical" evidence="6">
    <location>
        <begin position="288"/>
        <end position="314"/>
    </location>
</feature>
<comment type="subcellular location">
    <subcellularLocation>
        <location evidence="1">Membrane</location>
        <topology evidence="1">Multi-pass membrane protein</topology>
    </subcellularLocation>
</comment>
<evidence type="ECO:0000256" key="6">
    <source>
        <dbReference type="SAM" id="Phobius"/>
    </source>
</evidence>
<keyword evidence="5 6" id="KW-0472">Membrane</keyword>
<evidence type="ECO:0000259" key="9">
    <source>
        <dbReference type="Pfam" id="PF11412"/>
    </source>
</evidence>
<evidence type="ECO:0000256" key="2">
    <source>
        <dbReference type="ARBA" id="ARBA00022692"/>
    </source>
</evidence>
<feature type="transmembrane region" description="Helical" evidence="6">
    <location>
        <begin position="415"/>
        <end position="441"/>
    </location>
</feature>
<keyword evidence="11" id="KW-1185">Reference proteome</keyword>
<dbReference type="InterPro" id="IPR003834">
    <property type="entry name" value="Cyt_c_assmbl_TM_dom"/>
</dbReference>
<dbReference type="EMBL" id="JAATNW010000007">
    <property type="protein sequence ID" value="NMH60983.1"/>
    <property type="molecule type" value="Genomic_DNA"/>
</dbReference>
<feature type="chain" id="PRO_5047505047" description="Thiol:disulfide interchange protein" evidence="7">
    <location>
        <begin position="22"/>
        <end position="686"/>
    </location>
</feature>
<evidence type="ECO:0000313" key="10">
    <source>
        <dbReference type="EMBL" id="NMH60983.1"/>
    </source>
</evidence>
<evidence type="ECO:0000256" key="3">
    <source>
        <dbReference type="ARBA" id="ARBA00022748"/>
    </source>
</evidence>
<protein>
    <recommendedName>
        <fullName evidence="12">Thiol:disulfide interchange protein</fullName>
    </recommendedName>
</protein>
<feature type="domain" description="Thiol:disulfide interchange protein DsbD N-terminal" evidence="9">
    <location>
        <begin position="48"/>
        <end position="158"/>
    </location>
</feature>
<accession>A0ABX1R5E6</accession>
<dbReference type="Pfam" id="PF02683">
    <property type="entry name" value="DsbD_TM"/>
    <property type="match status" value="1"/>
</dbReference>
<evidence type="ECO:0000256" key="5">
    <source>
        <dbReference type="ARBA" id="ARBA00023136"/>
    </source>
</evidence>
<dbReference type="InterPro" id="IPR028250">
    <property type="entry name" value="DsbDN"/>
</dbReference>
<evidence type="ECO:0000256" key="4">
    <source>
        <dbReference type="ARBA" id="ARBA00022989"/>
    </source>
</evidence>
<dbReference type="InterPro" id="IPR036249">
    <property type="entry name" value="Thioredoxin-like_sf"/>
</dbReference>
<dbReference type="InterPro" id="IPR035671">
    <property type="entry name" value="DsbD_gamma"/>
</dbReference>
<dbReference type="PANTHER" id="PTHR32234:SF3">
    <property type="entry name" value="SUPPRESSION OF COPPER SENSITIVITY PROTEIN"/>
    <property type="match status" value="1"/>
</dbReference>
<feature type="transmembrane region" description="Helical" evidence="6">
    <location>
        <begin position="375"/>
        <end position="394"/>
    </location>
</feature>
<feature type="signal peptide" evidence="7">
    <location>
        <begin position="1"/>
        <end position="21"/>
    </location>
</feature>
<name>A0ABX1R5E6_9ALTE</name>
<gene>
    <name evidence="10" type="ORF">HCJ96_13185</name>
</gene>
<feature type="transmembrane region" description="Helical" evidence="6">
    <location>
        <begin position="447"/>
        <end position="469"/>
    </location>
</feature>
<keyword evidence="2 6" id="KW-0812">Transmembrane</keyword>
<evidence type="ECO:0008006" key="12">
    <source>
        <dbReference type="Google" id="ProtNLM"/>
    </source>
</evidence>
<evidence type="ECO:0000313" key="11">
    <source>
        <dbReference type="Proteomes" id="UP000709336"/>
    </source>
</evidence>
<comment type="caution">
    <text evidence="10">The sequence shown here is derived from an EMBL/GenBank/DDBJ whole genome shotgun (WGS) entry which is preliminary data.</text>
</comment>
<feature type="transmembrane region" description="Helical" evidence="6">
    <location>
        <begin position="538"/>
        <end position="558"/>
    </location>
</feature>
<evidence type="ECO:0000256" key="7">
    <source>
        <dbReference type="SAM" id="SignalP"/>
    </source>
</evidence>
<dbReference type="Pfam" id="PF13899">
    <property type="entry name" value="Thioredoxin_7"/>
    <property type="match status" value="1"/>
</dbReference>
<dbReference type="CDD" id="cd02953">
    <property type="entry name" value="DsbDgamma"/>
    <property type="match status" value="1"/>
</dbReference>
<reference evidence="10 11" key="1">
    <citation type="submission" date="2020-03" db="EMBL/GenBank/DDBJ databases">
        <title>Alteromonas ponticola sp. nov., isolated from seawater.</title>
        <authorList>
            <person name="Yoon J.-H."/>
            <person name="Kim Y.-O."/>
        </authorList>
    </citation>
    <scope>NUCLEOTIDE SEQUENCE [LARGE SCALE GENOMIC DNA]</scope>
    <source>
        <strain evidence="10 11">MYP5</strain>
    </source>
</reference>
<dbReference type="Pfam" id="PF11412">
    <property type="entry name" value="DsbD_N"/>
    <property type="match status" value="1"/>
</dbReference>
<keyword evidence="3" id="KW-0201">Cytochrome c-type biogenesis</keyword>
<feature type="domain" description="Cytochrome C biogenesis protein transmembrane" evidence="8">
    <location>
        <begin position="296"/>
        <end position="502"/>
    </location>
</feature>
<dbReference type="Proteomes" id="UP000709336">
    <property type="component" value="Unassembled WGS sequence"/>
</dbReference>
<keyword evidence="7" id="KW-0732">Signal</keyword>
<dbReference type="RefSeq" id="WP_169211548.1">
    <property type="nucleotide sequence ID" value="NZ_JAATNW010000007.1"/>
</dbReference>
<evidence type="ECO:0000256" key="1">
    <source>
        <dbReference type="ARBA" id="ARBA00004141"/>
    </source>
</evidence>